<accession>A0A552ECI3</accession>
<proteinExistence type="predicted"/>
<dbReference type="Proteomes" id="UP000315113">
    <property type="component" value="Unassembled WGS sequence"/>
</dbReference>
<gene>
    <name evidence="1" type="ORF">EWV78_19020</name>
</gene>
<evidence type="ECO:0000313" key="1">
    <source>
        <dbReference type="EMBL" id="TRU32011.1"/>
    </source>
</evidence>
<reference evidence="1 2" key="1">
    <citation type="submission" date="2019-01" db="EMBL/GenBank/DDBJ databases">
        <title>Coherence of Microcystis species and biogeography revealed through population genomics.</title>
        <authorList>
            <person name="Perez-Carrascal O.M."/>
            <person name="Terrat Y."/>
            <person name="Giani A."/>
            <person name="Fortin N."/>
            <person name="Tromas N."/>
            <person name="Shapiro B.J."/>
        </authorList>
    </citation>
    <scope>NUCLEOTIDE SEQUENCE [LARGE SCALE GENOMIC DNA]</scope>
    <source>
        <strain evidence="1">Ma_MB_F_20061100_S20D</strain>
    </source>
</reference>
<evidence type="ECO:0000313" key="2">
    <source>
        <dbReference type="Proteomes" id="UP000315113"/>
    </source>
</evidence>
<organism evidence="1 2">
    <name type="scientific">Microcystis aeruginosa Ma_MB_F_20061100_S20D</name>
    <dbReference type="NCBI Taxonomy" id="2486253"/>
    <lineage>
        <taxon>Bacteria</taxon>
        <taxon>Bacillati</taxon>
        <taxon>Cyanobacteriota</taxon>
        <taxon>Cyanophyceae</taxon>
        <taxon>Oscillatoriophycideae</taxon>
        <taxon>Chroococcales</taxon>
        <taxon>Microcystaceae</taxon>
        <taxon>Microcystis</taxon>
    </lineage>
</organism>
<sequence>MMITELNIRLEAPEKTTGEIRLRKEAIERQSAEFNQWMTGIKTRLDAIAGKIERDKRSHLA</sequence>
<protein>
    <submittedName>
        <fullName evidence="1">Uncharacterized protein</fullName>
    </submittedName>
</protein>
<dbReference type="EMBL" id="SFBH01000145">
    <property type="protein sequence ID" value="TRU32011.1"/>
    <property type="molecule type" value="Genomic_DNA"/>
</dbReference>
<comment type="caution">
    <text evidence="1">The sequence shown here is derived from an EMBL/GenBank/DDBJ whole genome shotgun (WGS) entry which is preliminary data.</text>
</comment>
<dbReference type="AlphaFoldDB" id="A0A552ECI3"/>
<name>A0A552ECI3_MICAE</name>